<gene>
    <name evidence="4" type="ORF">SAMN05216480_102144</name>
</gene>
<keyword evidence="2" id="KW-0732">Signal</keyword>
<sequence>MKFLQLITFFLICFASKTYAEENPVVYSKFNYYTSEENAIIILESKDESHKSVQVLYNDQVLATTTFQQLKTKLIVPISNYSEGNYTFQVRVQDAENKQLYAKEIIIKKLKPHFNEVKIDQEFNSLIVDKAPFFPFGFYCGTVGDLPEREVVNGMNMIGPYQGNLPDTFEERKAYMDRCAELGVKVQYGVNSLVSFGHNGDKGLDKTEEEKLAILKQEVLAFKDHPALLSWYLNDEPAGQGRPVEDLEKAKKLIESLDPYHPVSVVFMMPDKAHNYSNAFDIAMTDPYPIPRSVTEVERYVSQLKQSLNHEKSIWMVPQAFGGSEMWPRESTPKEIRVMTYLGILNGARGIQYFIHTGDNLNPQSVSMWNECRNMAVETQQLAPFLLMNEKEEQLDLQNSALKATKYTYHDKEVIMVVNTENELTKVKFQFDEEIKRVSLWFENRNLKITDNVVSDFIDAMDTRVYLLEKNFQNENENNLVYNSSFEKLSTPGLSDGHNLGYTENDYADKGATVFTDFVHAKTGLASLRITTPINNGGKRVNFLPLVTEKGSTYEMAIWAKAKSKDEMPSISLNFKGKDLEHQFQLTEDWKRYSFLFTAEEASTNTIIQLDLLNAGTAWFDDVSLTAEPSVNYTISENGIATVSMKTNLENSNLKYRLLPSKKYKNYKKTIEIDQPTEVEASLWQHKKLIAVSKTFIPINKALYKSVSFLDEPNESYPAKGGSSVTDGLLSSTSFKDENWLGFLQDDVSFVIDLEKETDLSELTLNALCDPNSGIFLPKELIVSVSEDGKRYKELAKKTVNQKSVRGEPYTVPLNINLNTKSRYIKITVKTFGAIPEGYLFVGTNSWFFFDEVLLN</sequence>
<feature type="domain" description="CBM-cenC" evidence="3">
    <location>
        <begin position="478"/>
        <end position="607"/>
    </location>
</feature>
<dbReference type="EMBL" id="FPBK01000002">
    <property type="protein sequence ID" value="SFU38676.1"/>
    <property type="molecule type" value="Genomic_DNA"/>
</dbReference>
<name>A0A1I7FRP8_9FLAO</name>
<dbReference type="InterPro" id="IPR003305">
    <property type="entry name" value="CenC_carb-bd"/>
</dbReference>
<evidence type="ECO:0000313" key="4">
    <source>
        <dbReference type="EMBL" id="SFU38676.1"/>
    </source>
</evidence>
<dbReference type="InterPro" id="IPR008979">
    <property type="entry name" value="Galactose-bd-like_sf"/>
</dbReference>
<dbReference type="GO" id="GO:0016798">
    <property type="term" value="F:hydrolase activity, acting on glycosyl bonds"/>
    <property type="evidence" value="ECO:0007669"/>
    <property type="project" value="InterPro"/>
</dbReference>
<evidence type="ECO:0000256" key="2">
    <source>
        <dbReference type="SAM" id="SignalP"/>
    </source>
</evidence>
<feature type="signal peptide" evidence="2">
    <location>
        <begin position="1"/>
        <end position="20"/>
    </location>
</feature>
<dbReference type="SUPFAM" id="SSF51445">
    <property type="entry name" value="(Trans)glycosidases"/>
    <property type="match status" value="1"/>
</dbReference>
<dbReference type="Gene3D" id="2.60.120.260">
    <property type="entry name" value="Galactose-binding domain-like"/>
    <property type="match status" value="2"/>
</dbReference>
<feature type="chain" id="PRO_5011584757" evidence="2">
    <location>
        <begin position="21"/>
        <end position="856"/>
    </location>
</feature>
<dbReference type="Proteomes" id="UP000199138">
    <property type="component" value="Unassembled WGS sequence"/>
</dbReference>
<keyword evidence="1" id="KW-0378">Hydrolase</keyword>
<dbReference type="STRING" id="1224947.SAMN05216480_102144"/>
<keyword evidence="5" id="KW-1185">Reference proteome</keyword>
<reference evidence="4 5" key="1">
    <citation type="submission" date="2016-10" db="EMBL/GenBank/DDBJ databases">
        <authorList>
            <person name="de Groot N.N."/>
        </authorList>
    </citation>
    <scope>NUCLEOTIDE SEQUENCE [LARGE SCALE GENOMIC DNA]</scope>
    <source>
        <strain evidence="4 5">CGMCC 1.12333</strain>
    </source>
</reference>
<dbReference type="InterPro" id="IPR017853">
    <property type="entry name" value="GH"/>
</dbReference>
<protein>
    <submittedName>
        <fullName evidence="4">Carbohydrate binding domain-containing protein</fullName>
    </submittedName>
</protein>
<evidence type="ECO:0000256" key="1">
    <source>
        <dbReference type="ARBA" id="ARBA00022801"/>
    </source>
</evidence>
<organism evidence="4 5">
    <name type="scientific">Pustulibacterium marinum</name>
    <dbReference type="NCBI Taxonomy" id="1224947"/>
    <lineage>
        <taxon>Bacteria</taxon>
        <taxon>Pseudomonadati</taxon>
        <taxon>Bacteroidota</taxon>
        <taxon>Flavobacteriia</taxon>
        <taxon>Flavobacteriales</taxon>
        <taxon>Flavobacteriaceae</taxon>
        <taxon>Pustulibacterium</taxon>
    </lineage>
</organism>
<dbReference type="RefSeq" id="WP_093023749.1">
    <property type="nucleotide sequence ID" value="NZ_FPBK01000002.1"/>
</dbReference>
<evidence type="ECO:0000313" key="5">
    <source>
        <dbReference type="Proteomes" id="UP000199138"/>
    </source>
</evidence>
<accession>A0A1I7FRP8</accession>
<dbReference type="AlphaFoldDB" id="A0A1I7FRP8"/>
<evidence type="ECO:0000259" key="3">
    <source>
        <dbReference type="Pfam" id="PF02018"/>
    </source>
</evidence>
<dbReference type="Gene3D" id="3.20.20.80">
    <property type="entry name" value="Glycosidases"/>
    <property type="match status" value="1"/>
</dbReference>
<dbReference type="SUPFAM" id="SSF49785">
    <property type="entry name" value="Galactose-binding domain-like"/>
    <property type="match status" value="1"/>
</dbReference>
<dbReference type="OrthoDB" id="1099022at2"/>
<proteinExistence type="predicted"/>
<dbReference type="Pfam" id="PF02018">
    <property type="entry name" value="CBM_4_9"/>
    <property type="match status" value="1"/>
</dbReference>